<feature type="transmembrane region" description="Helical" evidence="1">
    <location>
        <begin position="40"/>
        <end position="58"/>
    </location>
</feature>
<accession>A0A9P7XIL2</accession>
<proteinExistence type="predicted"/>
<dbReference type="EMBL" id="JAHRHY010000025">
    <property type="protein sequence ID" value="KAG9061282.1"/>
    <property type="molecule type" value="Genomic_DNA"/>
</dbReference>
<organism evidence="2 3">
    <name type="scientific">Linnemannia hyalina</name>
    <dbReference type="NCBI Taxonomy" id="64524"/>
    <lineage>
        <taxon>Eukaryota</taxon>
        <taxon>Fungi</taxon>
        <taxon>Fungi incertae sedis</taxon>
        <taxon>Mucoromycota</taxon>
        <taxon>Mortierellomycotina</taxon>
        <taxon>Mortierellomycetes</taxon>
        <taxon>Mortierellales</taxon>
        <taxon>Mortierellaceae</taxon>
        <taxon>Linnemannia</taxon>
    </lineage>
</organism>
<feature type="transmembrane region" description="Helical" evidence="1">
    <location>
        <begin position="70"/>
        <end position="89"/>
    </location>
</feature>
<evidence type="ECO:0000313" key="3">
    <source>
        <dbReference type="Proteomes" id="UP000707451"/>
    </source>
</evidence>
<gene>
    <name evidence="2" type="ORF">KI688_007620</name>
</gene>
<keyword evidence="1" id="KW-0472">Membrane</keyword>
<sequence>MPRAILVLRIWLAFVCLFNFAVVNTYYGMSGGLGSRGADYGILISSILLFLSCLYSIWDKKPLAGNKYIRALLMLIPALALIGCSSYLVHLQITMADFYNEYLQKNQGISYNPFTCDFYGYEGSGIGLCFLVQSYNFAPFITGVFVIIEVLVTLLMGLLYPSKPEH</sequence>
<dbReference type="AlphaFoldDB" id="A0A9P7XIL2"/>
<keyword evidence="1" id="KW-0812">Transmembrane</keyword>
<keyword evidence="1" id="KW-1133">Transmembrane helix</keyword>
<keyword evidence="3" id="KW-1185">Reference proteome</keyword>
<dbReference type="OrthoDB" id="10384021at2759"/>
<protein>
    <submittedName>
        <fullName evidence="2">Uncharacterized protein</fullName>
    </submittedName>
</protein>
<comment type="caution">
    <text evidence="2">The sequence shown here is derived from an EMBL/GenBank/DDBJ whole genome shotgun (WGS) entry which is preliminary data.</text>
</comment>
<feature type="transmembrane region" description="Helical" evidence="1">
    <location>
        <begin position="137"/>
        <end position="160"/>
    </location>
</feature>
<evidence type="ECO:0000256" key="1">
    <source>
        <dbReference type="SAM" id="Phobius"/>
    </source>
</evidence>
<dbReference type="Proteomes" id="UP000707451">
    <property type="component" value="Unassembled WGS sequence"/>
</dbReference>
<reference evidence="2" key="1">
    <citation type="submission" date="2021-06" db="EMBL/GenBank/DDBJ databases">
        <title>Genome Sequence of Mortierella hyaline Strain SCG-10, a Cold-Adapted, Nitrate-Reducing Fungus Isolated from Soil in Minnesota, USA.</title>
        <authorList>
            <person name="Aldossari N."/>
        </authorList>
    </citation>
    <scope>NUCLEOTIDE SEQUENCE</scope>
    <source>
        <strain evidence="2">SCG-10</strain>
    </source>
</reference>
<name>A0A9P7XIL2_9FUNG</name>
<feature type="transmembrane region" description="Helical" evidence="1">
    <location>
        <begin position="7"/>
        <end position="28"/>
    </location>
</feature>
<evidence type="ECO:0000313" key="2">
    <source>
        <dbReference type="EMBL" id="KAG9061282.1"/>
    </source>
</evidence>